<dbReference type="GO" id="GO:0030170">
    <property type="term" value="F:pyridoxal phosphate binding"/>
    <property type="evidence" value="ECO:0007669"/>
    <property type="project" value="TreeGrafter"/>
</dbReference>
<dbReference type="OrthoDB" id="7260855at2"/>
<reference evidence="5" key="1">
    <citation type="submission" date="2018-05" db="EMBL/GenBank/DDBJ databases">
        <title>Azospirillum thermophila sp. nov., a novel isolated from hot spring.</title>
        <authorList>
            <person name="Zhao Z."/>
        </authorList>
    </citation>
    <scope>NUCLEOTIDE SEQUENCE [LARGE SCALE GENOMIC DNA]</scope>
    <source>
        <strain evidence="5">CFH 70021</strain>
    </source>
</reference>
<gene>
    <name evidence="4" type="ORF">DEW08_11480</name>
</gene>
<dbReference type="Pfam" id="PF01041">
    <property type="entry name" value="DegT_DnrJ_EryC1"/>
    <property type="match status" value="1"/>
</dbReference>
<dbReference type="InterPro" id="IPR015421">
    <property type="entry name" value="PyrdxlP-dep_Trfase_major"/>
</dbReference>
<protein>
    <submittedName>
        <fullName evidence="4">UDP-4-amino-4-deoxy-L-arabinose-oxoglutarate aminotransferase</fullName>
    </submittedName>
</protein>
<dbReference type="KEGG" id="azz:DEW08_11480"/>
<dbReference type="InterPro" id="IPR015424">
    <property type="entry name" value="PyrdxlP-dep_Trfase"/>
</dbReference>
<comment type="similarity">
    <text evidence="1 2">Belongs to the DegT/DnrJ/EryC1 family.</text>
</comment>
<keyword evidence="4" id="KW-0808">Transferase</keyword>
<dbReference type="InterPro" id="IPR000653">
    <property type="entry name" value="DegT/StrS_aminotransferase"/>
</dbReference>
<evidence type="ECO:0000256" key="3">
    <source>
        <dbReference type="SAM" id="MobiDB-lite"/>
    </source>
</evidence>
<keyword evidence="2" id="KW-0663">Pyridoxal phosphate</keyword>
<organism evidence="4 5">
    <name type="scientific">Azospirillum thermophilum</name>
    <dbReference type="NCBI Taxonomy" id="2202148"/>
    <lineage>
        <taxon>Bacteria</taxon>
        <taxon>Pseudomonadati</taxon>
        <taxon>Pseudomonadota</taxon>
        <taxon>Alphaproteobacteria</taxon>
        <taxon>Rhodospirillales</taxon>
        <taxon>Azospirillaceae</taxon>
        <taxon>Azospirillum</taxon>
    </lineage>
</organism>
<dbReference type="InterPro" id="IPR015422">
    <property type="entry name" value="PyrdxlP-dep_Trfase_small"/>
</dbReference>
<dbReference type="PIRSF" id="PIRSF000390">
    <property type="entry name" value="PLP_StrS"/>
    <property type="match status" value="1"/>
</dbReference>
<dbReference type="CDD" id="cd00616">
    <property type="entry name" value="AHBA_syn"/>
    <property type="match status" value="1"/>
</dbReference>
<dbReference type="Gene3D" id="3.90.1150.10">
    <property type="entry name" value="Aspartate Aminotransferase, domain 1"/>
    <property type="match status" value="1"/>
</dbReference>
<dbReference type="GO" id="GO:0008483">
    <property type="term" value="F:transaminase activity"/>
    <property type="evidence" value="ECO:0007669"/>
    <property type="project" value="UniProtKB-KW"/>
</dbReference>
<accession>A0A2S2CQL9</accession>
<evidence type="ECO:0000313" key="5">
    <source>
        <dbReference type="Proteomes" id="UP000245629"/>
    </source>
</evidence>
<sequence length="419" mass="44763">MTDSAALSDPASTEAPAARSPAPHPPATSAGDDGFDYIPLCNPDISTAEVEVLGQVLTRGGLGDGRMVQAFETAFAAYVGRAHAVAVASGTIGLLLALKAHGIGPGDEVLCSPFGWHQAQHAVALSGAVPVLVDIDYWQHTLNPEKAAQLVTPATKAMVAANVNGHPAHWDELTALAKERGLILIEDSCEAIGSTYKGRMVGSFGDCAVFDFSEPGVLLAGEGGMIVTDDRDLAHRLRYLRRREVEHRNTVVITRTVPWQAGMGALSAALGLVQLKRLPEILEKRNRVIGWYDRAMASFEGIKPPYRGPGAEIVNPMVYCVHLGTRFTASGRKAILEDLDTHDVDASDFGQPLHTQQYYQEHHADRGASRAACPVCTKTADRVLALPLHHGITEDQVTFIVETLKDATVNTGAGAAIYL</sequence>
<dbReference type="EMBL" id="CP029353">
    <property type="protein sequence ID" value="AWK86776.1"/>
    <property type="molecule type" value="Genomic_DNA"/>
</dbReference>
<evidence type="ECO:0000256" key="2">
    <source>
        <dbReference type="RuleBase" id="RU004508"/>
    </source>
</evidence>
<evidence type="ECO:0000256" key="1">
    <source>
        <dbReference type="ARBA" id="ARBA00037999"/>
    </source>
</evidence>
<dbReference type="Gene3D" id="3.40.640.10">
    <property type="entry name" value="Type I PLP-dependent aspartate aminotransferase-like (Major domain)"/>
    <property type="match status" value="1"/>
</dbReference>
<dbReference type="RefSeq" id="WP_109327227.1">
    <property type="nucleotide sequence ID" value="NZ_CP029353.1"/>
</dbReference>
<name>A0A2S2CQL9_9PROT</name>
<keyword evidence="4" id="KW-0032">Aminotransferase</keyword>
<dbReference type="PANTHER" id="PTHR30244:SF34">
    <property type="entry name" value="DTDP-4-AMINO-4,6-DIDEOXYGALACTOSE TRANSAMINASE"/>
    <property type="match status" value="1"/>
</dbReference>
<proteinExistence type="inferred from homology"/>
<dbReference type="Proteomes" id="UP000245629">
    <property type="component" value="Chromosome 2"/>
</dbReference>
<dbReference type="SUPFAM" id="SSF53383">
    <property type="entry name" value="PLP-dependent transferases"/>
    <property type="match status" value="1"/>
</dbReference>
<evidence type="ECO:0000313" key="4">
    <source>
        <dbReference type="EMBL" id="AWK86776.1"/>
    </source>
</evidence>
<dbReference type="PANTHER" id="PTHR30244">
    <property type="entry name" value="TRANSAMINASE"/>
    <property type="match status" value="1"/>
</dbReference>
<feature type="region of interest" description="Disordered" evidence="3">
    <location>
        <begin position="1"/>
        <end position="29"/>
    </location>
</feature>
<dbReference type="GO" id="GO:0000271">
    <property type="term" value="P:polysaccharide biosynthetic process"/>
    <property type="evidence" value="ECO:0007669"/>
    <property type="project" value="TreeGrafter"/>
</dbReference>
<dbReference type="AlphaFoldDB" id="A0A2S2CQL9"/>
<keyword evidence="5" id="KW-1185">Reference proteome</keyword>